<keyword evidence="3" id="KW-1185">Reference proteome</keyword>
<feature type="compositionally biased region" description="Pro residues" evidence="1">
    <location>
        <begin position="650"/>
        <end position="674"/>
    </location>
</feature>
<feature type="region of interest" description="Disordered" evidence="1">
    <location>
        <begin position="97"/>
        <end position="192"/>
    </location>
</feature>
<feature type="compositionally biased region" description="Pro residues" evidence="1">
    <location>
        <begin position="585"/>
        <end position="596"/>
    </location>
</feature>
<feature type="compositionally biased region" description="Low complexity" evidence="1">
    <location>
        <begin position="175"/>
        <end position="192"/>
    </location>
</feature>
<proteinExistence type="predicted"/>
<feature type="region of interest" description="Disordered" evidence="1">
    <location>
        <begin position="539"/>
        <end position="626"/>
    </location>
</feature>
<evidence type="ECO:0000256" key="1">
    <source>
        <dbReference type="SAM" id="MobiDB-lite"/>
    </source>
</evidence>
<evidence type="ECO:0008006" key="4">
    <source>
        <dbReference type="Google" id="ProtNLM"/>
    </source>
</evidence>
<dbReference type="RefSeq" id="WP_344651848.1">
    <property type="nucleotide sequence ID" value="NZ_BAAAGX010000022.1"/>
</dbReference>
<feature type="region of interest" description="Disordered" evidence="1">
    <location>
        <begin position="643"/>
        <end position="674"/>
    </location>
</feature>
<gene>
    <name evidence="2" type="ORF">GCM10009539_55330</name>
</gene>
<protein>
    <recommendedName>
        <fullName evidence="4">SWIM-type domain-containing protein</fullName>
    </recommendedName>
</protein>
<dbReference type="EMBL" id="BAAAGX010000022">
    <property type="protein sequence ID" value="GAA0262488.1"/>
    <property type="molecule type" value="Genomic_DNA"/>
</dbReference>
<organism evidence="2 3">
    <name type="scientific">Cryptosporangium japonicum</name>
    <dbReference type="NCBI Taxonomy" id="80872"/>
    <lineage>
        <taxon>Bacteria</taxon>
        <taxon>Bacillati</taxon>
        <taxon>Actinomycetota</taxon>
        <taxon>Actinomycetes</taxon>
        <taxon>Cryptosporangiales</taxon>
        <taxon>Cryptosporangiaceae</taxon>
        <taxon>Cryptosporangium</taxon>
    </lineage>
</organism>
<evidence type="ECO:0000313" key="3">
    <source>
        <dbReference type="Proteomes" id="UP001500967"/>
    </source>
</evidence>
<sequence>MSALLPPVDGVVLADAVDALPGRLRKRLDGAVAKVASYEISVDGPEWTVRIDDSTVVTLRTVDGAVRTSDDARCTCLLAPACLHRAATLAAAPTAEAADEAASDPPTAEAVAARPDAAAAGPVRPAAGADPDGTGAAPADLDGAAAAGPAPVPTGAADPTKKGATAARPERDGGVDPARPAAGRAGVARSARPAAAAAARDAAESGRAESGRALNAAQVVAVDGVWSAAGAVLAAGVTGSGAVLRAALLRAAHEARAHGLHHLAAGARQVAAHLHDARTAAPQYRLATLADDLRELLLLAHRLRGPAIPAEDVPSLLGTARREYTPRGSLRLHGLCTVPVLARSGHAGTATYAADRDGVLWLVADIYPGDAQRAATTVDAAIPVGEGALSHRQLARTGLLVTGATASASRQLGAGRGVRAVRAGGVSWTEGPLAALWDTPVESQLDRAFAALRLPVQDRPTGDDLLFLRVEPIAPGDGGVVALTADDRVVTLVAALDHPALAYRDNLRVLAAAAGVPLLLIGRPDPAHPGHVQALALAPAPSPAEAHPATPAKAHPATPTEAHPATPTDATTPAPPQARTDATPPADPTTPTPDPTQVPDGSRTSHAPHTTQVTDEPVSPALRLPADWGGHADLGYDRLHPSMITANRSAPPPDETSAAAPPPTGTTTEPPPARVDPALELLRRHLDRAVDGGRAVHALARSDQHVLRRARWDTGADLLAALEAAARPGTRDVFGRLADDDGRRFVLAWLAAAVYEQTAAWTLSRAAWSPDPDAWEAPK</sequence>
<feature type="compositionally biased region" description="Low complexity" evidence="1">
    <location>
        <begin position="103"/>
        <end position="158"/>
    </location>
</feature>
<evidence type="ECO:0000313" key="2">
    <source>
        <dbReference type="EMBL" id="GAA0262488.1"/>
    </source>
</evidence>
<comment type="caution">
    <text evidence="2">The sequence shown here is derived from an EMBL/GenBank/DDBJ whole genome shotgun (WGS) entry which is preliminary data.</text>
</comment>
<name>A0ABN0UVE1_9ACTN</name>
<dbReference type="Proteomes" id="UP001500967">
    <property type="component" value="Unassembled WGS sequence"/>
</dbReference>
<reference evidence="2 3" key="1">
    <citation type="journal article" date="2019" name="Int. J. Syst. Evol. Microbiol.">
        <title>The Global Catalogue of Microorganisms (GCM) 10K type strain sequencing project: providing services to taxonomists for standard genome sequencing and annotation.</title>
        <authorList>
            <consortium name="The Broad Institute Genomics Platform"/>
            <consortium name="The Broad Institute Genome Sequencing Center for Infectious Disease"/>
            <person name="Wu L."/>
            <person name="Ma J."/>
        </authorList>
    </citation>
    <scope>NUCLEOTIDE SEQUENCE [LARGE SCALE GENOMIC DNA]</scope>
    <source>
        <strain evidence="2 3">JCM 10425</strain>
    </source>
</reference>
<accession>A0ABN0UVE1</accession>
<feature type="compositionally biased region" description="Polar residues" evidence="1">
    <location>
        <begin position="602"/>
        <end position="614"/>
    </location>
</feature>
<feature type="compositionally biased region" description="Low complexity" evidence="1">
    <location>
        <begin position="539"/>
        <end position="584"/>
    </location>
</feature>